<organism evidence="1">
    <name type="scientific">Glycine max</name>
    <name type="common">Soybean</name>
    <name type="synonym">Glycine hispida</name>
    <dbReference type="NCBI Taxonomy" id="3847"/>
    <lineage>
        <taxon>Eukaryota</taxon>
        <taxon>Viridiplantae</taxon>
        <taxon>Streptophyta</taxon>
        <taxon>Embryophyta</taxon>
        <taxon>Tracheophyta</taxon>
        <taxon>Spermatophyta</taxon>
        <taxon>Magnoliopsida</taxon>
        <taxon>eudicotyledons</taxon>
        <taxon>Gunneridae</taxon>
        <taxon>Pentapetalae</taxon>
        <taxon>rosids</taxon>
        <taxon>fabids</taxon>
        <taxon>Fabales</taxon>
        <taxon>Fabaceae</taxon>
        <taxon>Papilionoideae</taxon>
        <taxon>50 kb inversion clade</taxon>
        <taxon>NPAAA clade</taxon>
        <taxon>indigoferoid/millettioid clade</taxon>
        <taxon>Phaseoleae</taxon>
        <taxon>Glycine</taxon>
        <taxon>Glycine subgen. Soja</taxon>
    </lineage>
</organism>
<dbReference type="EMBL" id="FJ225394">
    <property type="protein sequence ID" value="ACN78963.1"/>
    <property type="molecule type" value="Genomic_DNA"/>
</dbReference>
<accession>C0JJH2</accession>
<dbReference type="AlphaFoldDB" id="C0JJH2"/>
<reference evidence="1" key="1">
    <citation type="journal article" date="2009" name="Plant Physiol.">
        <title>Identification and analyses of candidate genes for rpp4-mediated resistance to Asian soybean rust in soybean.</title>
        <authorList>
            <person name="Meyer J.D."/>
            <person name="Silva D.C."/>
            <person name="Yang C."/>
            <person name="Pedley K.F."/>
            <person name="Zhang C."/>
            <person name="van de Mortel M."/>
            <person name="Hill J.H."/>
            <person name="Shoemaker R.C."/>
            <person name="Abdelnoor R.V."/>
            <person name="Whitham S.A."/>
            <person name="Graham M.A."/>
        </authorList>
    </citation>
    <scope>NUCLEOTIDE SEQUENCE</scope>
</reference>
<sequence>MEKILRSLDPKFEHIVAIIKEIKYLEAMTIDKLLASLQACEEKKK</sequence>
<proteinExistence type="predicted"/>
<protein>
    <submittedName>
        <fullName evidence="1">Truncated copia-type retroelement protein</fullName>
    </submittedName>
</protein>
<evidence type="ECO:0000313" key="1">
    <source>
        <dbReference type="EMBL" id="ACN78963.1"/>
    </source>
</evidence>
<name>C0JJH2_SOYBN</name>